<dbReference type="RefSeq" id="WP_130480882.1">
    <property type="nucleotide sequence ID" value="NZ_SGWV01000007.1"/>
</dbReference>
<proteinExistence type="predicted"/>
<evidence type="ECO:0000313" key="2">
    <source>
        <dbReference type="EMBL" id="RZS58773.1"/>
    </source>
</evidence>
<dbReference type="PANTHER" id="PTHR41795">
    <property type="entry name" value="EXOPOLYSACCHARIDE SYNTHESIS PROTEIN"/>
    <property type="match status" value="1"/>
</dbReference>
<name>A0A4Q7LW10_9BURK</name>
<gene>
    <name evidence="2" type="ORF">EV685_1073</name>
</gene>
<evidence type="ECO:0008006" key="4">
    <source>
        <dbReference type="Google" id="ProtNLM"/>
    </source>
</evidence>
<dbReference type="PIRSF" id="PIRSF033239">
    <property type="entry name" value="ExoD"/>
    <property type="match status" value="1"/>
</dbReference>
<feature type="transmembrane region" description="Helical" evidence="1">
    <location>
        <begin position="125"/>
        <end position="158"/>
    </location>
</feature>
<comment type="caution">
    <text evidence="2">The sequence shown here is derived from an EMBL/GenBank/DDBJ whole genome shotgun (WGS) entry which is preliminary data.</text>
</comment>
<sequence length="200" mass="20816">MNRSIAQRLRDAAEALSTERVSVATLADAHGPALHGSLLLLMAVPSLLPVPGAGTVMGLGIAALALAMLQGRDDAPLPRRVAELEMSRRWACRVLGLMATLYGWAECCSRERLGHLAPARPAAWLALVLGVMAVILVLPIPFGNILPAIAVAIIGLGLVFRDGLVVIAGTVMAALTLVLTSAALVALALQLQGWAGEWLA</sequence>
<feature type="transmembrane region" description="Helical" evidence="1">
    <location>
        <begin position="50"/>
        <end position="69"/>
    </location>
</feature>
<dbReference type="Proteomes" id="UP000293433">
    <property type="component" value="Unassembled WGS sequence"/>
</dbReference>
<evidence type="ECO:0000313" key="3">
    <source>
        <dbReference type="Proteomes" id="UP000293433"/>
    </source>
</evidence>
<dbReference type="InterPro" id="IPR010331">
    <property type="entry name" value="ExoD"/>
</dbReference>
<reference evidence="2 3" key="1">
    <citation type="submission" date="2019-02" db="EMBL/GenBank/DDBJ databases">
        <title>Genomic Encyclopedia of Type Strains, Phase IV (KMG-IV): sequencing the most valuable type-strain genomes for metagenomic binning, comparative biology and taxonomic classification.</title>
        <authorList>
            <person name="Goeker M."/>
        </authorList>
    </citation>
    <scope>NUCLEOTIDE SEQUENCE [LARGE SCALE GENOMIC DNA]</scope>
    <source>
        <strain evidence="2 3">DSM 10617</strain>
    </source>
</reference>
<dbReference type="Pfam" id="PF06055">
    <property type="entry name" value="ExoD"/>
    <property type="match status" value="1"/>
</dbReference>
<organism evidence="2 3">
    <name type="scientific">Sphaerotilus mobilis</name>
    <dbReference type="NCBI Taxonomy" id="47994"/>
    <lineage>
        <taxon>Bacteria</taxon>
        <taxon>Pseudomonadati</taxon>
        <taxon>Pseudomonadota</taxon>
        <taxon>Betaproteobacteria</taxon>
        <taxon>Burkholderiales</taxon>
        <taxon>Sphaerotilaceae</taxon>
        <taxon>Sphaerotilus</taxon>
    </lineage>
</organism>
<evidence type="ECO:0000256" key="1">
    <source>
        <dbReference type="SAM" id="Phobius"/>
    </source>
</evidence>
<dbReference type="PANTHER" id="PTHR41795:SF1">
    <property type="entry name" value="EXOPOLYSACCHARIDE SYNTHESIS PROTEIN"/>
    <property type="match status" value="1"/>
</dbReference>
<dbReference type="OrthoDB" id="21339at2"/>
<keyword evidence="1" id="KW-0472">Membrane</keyword>
<dbReference type="EMBL" id="SGWV01000007">
    <property type="protein sequence ID" value="RZS58773.1"/>
    <property type="molecule type" value="Genomic_DNA"/>
</dbReference>
<keyword evidence="1" id="KW-1133">Transmembrane helix</keyword>
<accession>A0A4Q7LW10</accession>
<keyword evidence="1" id="KW-0812">Transmembrane</keyword>
<dbReference type="AlphaFoldDB" id="A0A4Q7LW10"/>
<feature type="transmembrane region" description="Helical" evidence="1">
    <location>
        <begin position="165"/>
        <end position="189"/>
    </location>
</feature>
<protein>
    <recommendedName>
        <fullName evidence="4">Exopolysaccharide synthesis protein ExoD</fullName>
    </recommendedName>
</protein>
<keyword evidence="3" id="KW-1185">Reference proteome</keyword>